<dbReference type="InterPro" id="IPR050361">
    <property type="entry name" value="MPP/UQCRC_Complex"/>
</dbReference>
<feature type="domain" description="Peptidase M16 N-terminal" evidence="1">
    <location>
        <begin position="62"/>
        <end position="173"/>
    </location>
</feature>
<dbReference type="EMBL" id="DXIE01000003">
    <property type="protein sequence ID" value="HIV61299.1"/>
    <property type="molecule type" value="Genomic_DNA"/>
</dbReference>
<reference evidence="3" key="1">
    <citation type="journal article" date="2021" name="PeerJ">
        <title>Extensive microbial diversity within the chicken gut microbiome revealed by metagenomics and culture.</title>
        <authorList>
            <person name="Gilroy R."/>
            <person name="Ravi A."/>
            <person name="Getino M."/>
            <person name="Pursley I."/>
            <person name="Horton D.L."/>
            <person name="Alikhan N.F."/>
            <person name="Baker D."/>
            <person name="Gharbi K."/>
            <person name="Hall N."/>
            <person name="Watson M."/>
            <person name="Adriaenssens E.M."/>
            <person name="Foster-Nyarko E."/>
            <person name="Jarju S."/>
            <person name="Secka A."/>
            <person name="Antonio M."/>
            <person name="Oren A."/>
            <person name="Chaudhuri R.R."/>
            <person name="La Ragione R."/>
            <person name="Hildebrand F."/>
            <person name="Pallen M.J."/>
        </authorList>
    </citation>
    <scope>NUCLEOTIDE SEQUENCE</scope>
    <source>
        <strain evidence="3">CHK193-4272</strain>
    </source>
</reference>
<sequence>MTHEIFDKIGEEMYSHVLSNGLKIYYIPKNNFSKTFAMLATNFGSADQKFQMLNGEVLDTPAGVAHFLEHKMFEDEDGNALQKFAKTGASPNAFTSRNMTAYYFSCTDNFYENLNILTKFVCTPYFTSENVKKEKGIIEQEISMLDDDPFWNAYTNVYAGMYHNHPIRISIAGSAESIAPITPDVLYQCHKAFYSPKNLVLTVCGNADFEKIIEIAEKNTPKQADEIANRFYGERQNTVYKNHIAVKMNVPQPFFMIGIKDIPFEKNESQSKRQLIGELCCEILAGKSSSLYNKLYKNGTLNRRFDVGYTIHPDAACVLFSGDSKNPKEVYTAILNNICEIVKNGISDDEFNRVKLMHYGMMIRSLDGTDDLCRMQCEAAFANENFATSSLQYDEITKDDLLNMFKIWNDENRFTLSEVIPLEDNQEV</sequence>
<dbReference type="InterPro" id="IPR007863">
    <property type="entry name" value="Peptidase_M16_C"/>
</dbReference>
<organism evidence="3 4">
    <name type="scientific">Candidatus Butyricicoccus avistercoris</name>
    <dbReference type="NCBI Taxonomy" id="2838518"/>
    <lineage>
        <taxon>Bacteria</taxon>
        <taxon>Bacillati</taxon>
        <taxon>Bacillota</taxon>
        <taxon>Clostridia</taxon>
        <taxon>Eubacteriales</taxon>
        <taxon>Butyricicoccaceae</taxon>
        <taxon>Butyricicoccus</taxon>
    </lineage>
</organism>
<dbReference type="PANTHER" id="PTHR11851">
    <property type="entry name" value="METALLOPROTEASE"/>
    <property type="match status" value="1"/>
</dbReference>
<reference evidence="3" key="2">
    <citation type="submission" date="2021-04" db="EMBL/GenBank/DDBJ databases">
        <authorList>
            <person name="Gilroy R."/>
        </authorList>
    </citation>
    <scope>NUCLEOTIDE SEQUENCE</scope>
    <source>
        <strain evidence="3">CHK193-4272</strain>
    </source>
</reference>
<evidence type="ECO:0000313" key="4">
    <source>
        <dbReference type="Proteomes" id="UP000886808"/>
    </source>
</evidence>
<dbReference type="Gene3D" id="3.30.830.10">
    <property type="entry name" value="Metalloenzyme, LuxS/M16 peptidase-like"/>
    <property type="match status" value="2"/>
</dbReference>
<dbReference type="NCBIfam" id="NF047421">
    <property type="entry name" value="YfmH_fam"/>
    <property type="match status" value="1"/>
</dbReference>
<dbReference type="InterPro" id="IPR011765">
    <property type="entry name" value="Pept_M16_N"/>
</dbReference>
<evidence type="ECO:0000313" key="3">
    <source>
        <dbReference type="EMBL" id="HIV61299.1"/>
    </source>
</evidence>
<dbReference type="Proteomes" id="UP000886808">
    <property type="component" value="Unassembled WGS sequence"/>
</dbReference>
<evidence type="ECO:0000259" key="1">
    <source>
        <dbReference type="Pfam" id="PF00675"/>
    </source>
</evidence>
<dbReference type="Pfam" id="PF05193">
    <property type="entry name" value="Peptidase_M16_C"/>
    <property type="match status" value="1"/>
</dbReference>
<dbReference type="SUPFAM" id="SSF63411">
    <property type="entry name" value="LuxS/MPP-like metallohydrolase"/>
    <property type="match status" value="2"/>
</dbReference>
<dbReference type="PANTHER" id="PTHR11851:SF134">
    <property type="entry name" value="ZINC-DEPENDENT PROTEASE"/>
    <property type="match status" value="1"/>
</dbReference>
<evidence type="ECO:0000259" key="2">
    <source>
        <dbReference type="Pfam" id="PF05193"/>
    </source>
</evidence>
<dbReference type="InterPro" id="IPR011249">
    <property type="entry name" value="Metalloenz_LuxS/M16"/>
</dbReference>
<dbReference type="AlphaFoldDB" id="A0A9D1PGW5"/>
<proteinExistence type="predicted"/>
<gene>
    <name evidence="3" type="ORF">H9746_00365</name>
</gene>
<name>A0A9D1PGW5_9FIRM</name>
<protein>
    <submittedName>
        <fullName evidence="3">Insulinase family protein</fullName>
    </submittedName>
</protein>
<accession>A0A9D1PGW5</accession>
<dbReference type="GO" id="GO:0046872">
    <property type="term" value="F:metal ion binding"/>
    <property type="evidence" value="ECO:0007669"/>
    <property type="project" value="InterPro"/>
</dbReference>
<comment type="caution">
    <text evidence="3">The sequence shown here is derived from an EMBL/GenBank/DDBJ whole genome shotgun (WGS) entry which is preliminary data.</text>
</comment>
<feature type="domain" description="Peptidase M16 C-terminal" evidence="2">
    <location>
        <begin position="181"/>
        <end position="355"/>
    </location>
</feature>
<dbReference type="Pfam" id="PF00675">
    <property type="entry name" value="Peptidase_M16"/>
    <property type="match status" value="1"/>
</dbReference>